<keyword evidence="2" id="KW-0808">Transferase</keyword>
<gene>
    <name evidence="6" type="ordered locus">Arch_0352</name>
</gene>
<dbReference type="STRING" id="644284.Arch_0352"/>
<evidence type="ECO:0000256" key="3">
    <source>
        <dbReference type="ARBA" id="ARBA00022741"/>
    </source>
</evidence>
<keyword evidence="3" id="KW-0547">Nucleotide-binding</keyword>
<evidence type="ECO:0000256" key="4">
    <source>
        <dbReference type="ARBA" id="ARBA00022777"/>
    </source>
</evidence>
<dbReference type="GO" id="GO:0016301">
    <property type="term" value="F:kinase activity"/>
    <property type="evidence" value="ECO:0007669"/>
    <property type="project" value="UniProtKB-KW"/>
</dbReference>
<evidence type="ECO:0000256" key="5">
    <source>
        <dbReference type="ARBA" id="ARBA00022840"/>
    </source>
</evidence>
<dbReference type="EMBL" id="CP002045">
    <property type="protein sequence ID" value="ADH92107.1"/>
    <property type="molecule type" value="Genomic_DNA"/>
</dbReference>
<sequence length="275" mass="29198">MRMVKEYARIRVPATTVLCGSRERESVAIAVDVWDDVAATIGIGDSRVTVTGPAKHVFSRDDQHPTLVAMRATLDTIQAPHAGVALISQTKIPPAVGLGSRTAAMMAGILLVRELMGGSVFSDNDAVAIAASFNISPARALASINGGVCLGWDSRATKLPLSKPCPVAVLVPKDARTVHGGGLPQGPVGVLSHALTQNRRLLSDVCSQVERAQATDPRVGESAHLLRALHDAHWPVLIAGSGPALLVFSQLNEQMRRMFEDHGFECHSSEVQSTR</sequence>
<dbReference type="HOGENOM" id="CLU_1010640_0_0_11"/>
<dbReference type="RefSeq" id="WP_013169605.1">
    <property type="nucleotide sequence ID" value="NC_014218.1"/>
</dbReference>
<keyword evidence="7" id="KW-1185">Reference proteome</keyword>
<name>D7BMF8_ARCHD</name>
<evidence type="ECO:0000256" key="2">
    <source>
        <dbReference type="ARBA" id="ARBA00022679"/>
    </source>
</evidence>
<dbReference type="PANTHER" id="PTHR20861">
    <property type="entry name" value="HOMOSERINE/4-DIPHOSPHOCYTIDYL-2-C-METHYL-D-ERYTHRITOL KINASE"/>
    <property type="match status" value="1"/>
</dbReference>
<proteinExistence type="predicted"/>
<dbReference type="InterPro" id="IPR020568">
    <property type="entry name" value="Ribosomal_Su5_D2-typ_SF"/>
</dbReference>
<dbReference type="GO" id="GO:0008652">
    <property type="term" value="P:amino acid biosynthetic process"/>
    <property type="evidence" value="ECO:0007669"/>
    <property type="project" value="UniProtKB-KW"/>
</dbReference>
<keyword evidence="4 6" id="KW-0418">Kinase</keyword>
<dbReference type="InterPro" id="IPR014721">
    <property type="entry name" value="Ribsml_uS5_D2-typ_fold_subgr"/>
</dbReference>
<organism evidence="6 7">
    <name type="scientific">Arcanobacterium haemolyticum (strain ATCC 9345 / DSM 20595 / CCM 5947 / CCUG 17215 / LMG 16163 / NBRC 15585 / NCTC 8452 / 11018)</name>
    <dbReference type="NCBI Taxonomy" id="644284"/>
    <lineage>
        <taxon>Bacteria</taxon>
        <taxon>Bacillati</taxon>
        <taxon>Actinomycetota</taxon>
        <taxon>Actinomycetes</taxon>
        <taxon>Actinomycetales</taxon>
        <taxon>Actinomycetaceae</taxon>
        <taxon>Arcanobacterium</taxon>
    </lineage>
</organism>
<dbReference type="KEGG" id="ahe:Arch_0352"/>
<reference evidence="6 7" key="1">
    <citation type="journal article" date="2010" name="Stand. Genomic Sci.">
        <title>Complete genome sequence of Arcanobacterium haemolyticum type strain (11018).</title>
        <authorList>
            <person name="Yasawong M."/>
            <person name="Teshima H."/>
            <person name="Lapidus A."/>
            <person name="Nolan M."/>
            <person name="Lucas S."/>
            <person name="Glavina Del Rio T."/>
            <person name="Tice H."/>
            <person name="Cheng J."/>
            <person name="Bruce D."/>
            <person name="Detter C."/>
            <person name="Tapia R."/>
            <person name="Han C."/>
            <person name="Goodwin L."/>
            <person name="Pitluck S."/>
            <person name="Liolios K."/>
            <person name="Ivanova N."/>
            <person name="Mavromatis K."/>
            <person name="Mikhailova N."/>
            <person name="Pati A."/>
            <person name="Chen A."/>
            <person name="Palaniappan K."/>
            <person name="Land M."/>
            <person name="Hauser L."/>
            <person name="Chang Y."/>
            <person name="Jeffries C."/>
            <person name="Rohde M."/>
            <person name="Sikorski J."/>
            <person name="Pukall R."/>
            <person name="Goker M."/>
            <person name="Woyke T."/>
            <person name="Bristow J."/>
            <person name="Eisen J."/>
            <person name="Markowitz V."/>
            <person name="Hugenholtz P."/>
            <person name="Kyrpides N."/>
            <person name="Klenk H."/>
        </authorList>
    </citation>
    <scope>NUCLEOTIDE SEQUENCE [LARGE SCALE GENOMIC DNA]</scope>
    <source>
        <strain evidence="7">ATCC 9345 / DSM 20595 / CCUG 17215 / LMG 16163 / NBRC 15585 / NCTC 8452 / 11018</strain>
    </source>
</reference>
<dbReference type="eggNOG" id="COG0083">
    <property type="taxonomic scope" value="Bacteria"/>
</dbReference>
<accession>D7BMF8</accession>
<evidence type="ECO:0000313" key="7">
    <source>
        <dbReference type="Proteomes" id="UP000000376"/>
    </source>
</evidence>
<keyword evidence="5" id="KW-0067">ATP-binding</keyword>
<keyword evidence="1" id="KW-0028">Amino-acid biosynthesis</keyword>
<dbReference type="Proteomes" id="UP000000376">
    <property type="component" value="Chromosome"/>
</dbReference>
<dbReference type="Gene3D" id="3.30.230.10">
    <property type="match status" value="1"/>
</dbReference>
<protein>
    <submittedName>
        <fullName evidence="6">Homoserine kinase</fullName>
    </submittedName>
</protein>
<evidence type="ECO:0000313" key="6">
    <source>
        <dbReference type="EMBL" id="ADH92107.1"/>
    </source>
</evidence>
<dbReference type="SUPFAM" id="SSF54211">
    <property type="entry name" value="Ribosomal protein S5 domain 2-like"/>
    <property type="match status" value="1"/>
</dbReference>
<dbReference type="PANTHER" id="PTHR20861:SF1">
    <property type="entry name" value="HOMOSERINE KINASE"/>
    <property type="match status" value="1"/>
</dbReference>
<dbReference type="AlphaFoldDB" id="D7BMF8"/>
<dbReference type="GO" id="GO:0005524">
    <property type="term" value="F:ATP binding"/>
    <property type="evidence" value="ECO:0007669"/>
    <property type="project" value="UniProtKB-KW"/>
</dbReference>
<dbReference type="OrthoDB" id="9769912at2"/>
<evidence type="ECO:0000256" key="1">
    <source>
        <dbReference type="ARBA" id="ARBA00022605"/>
    </source>
</evidence>